<dbReference type="Pfam" id="PF00238">
    <property type="entry name" value="Ribosomal_L14"/>
    <property type="match status" value="1"/>
</dbReference>
<evidence type="ECO:0008006" key="4">
    <source>
        <dbReference type="Google" id="ProtNLM"/>
    </source>
</evidence>
<dbReference type="EMBL" id="UINC01114691">
    <property type="protein sequence ID" value="SVC85177.1"/>
    <property type="molecule type" value="Genomic_DNA"/>
</dbReference>
<name>A0A382QJL3_9ZZZZ</name>
<dbReference type="InterPro" id="IPR019972">
    <property type="entry name" value="Ribosomal_uL14_CS"/>
</dbReference>
<organism evidence="3">
    <name type="scientific">marine metagenome</name>
    <dbReference type="NCBI Taxonomy" id="408172"/>
    <lineage>
        <taxon>unclassified sequences</taxon>
        <taxon>metagenomes</taxon>
        <taxon>ecological metagenomes</taxon>
    </lineage>
</organism>
<dbReference type="GO" id="GO:0070180">
    <property type="term" value="F:large ribosomal subunit rRNA binding"/>
    <property type="evidence" value="ECO:0007669"/>
    <property type="project" value="TreeGrafter"/>
</dbReference>
<dbReference type="HAMAP" id="MF_01367">
    <property type="entry name" value="Ribosomal_uL14"/>
    <property type="match status" value="1"/>
</dbReference>
<reference evidence="3" key="1">
    <citation type="submission" date="2018-05" db="EMBL/GenBank/DDBJ databases">
        <authorList>
            <person name="Lanie J.A."/>
            <person name="Ng W.-L."/>
            <person name="Kazmierczak K.M."/>
            <person name="Andrzejewski T.M."/>
            <person name="Davidsen T.M."/>
            <person name="Wayne K.J."/>
            <person name="Tettelin H."/>
            <person name="Glass J.I."/>
            <person name="Rusch D."/>
            <person name="Podicherti R."/>
            <person name="Tsui H.-C.T."/>
            <person name="Winkler M.E."/>
        </authorList>
    </citation>
    <scope>NUCLEOTIDE SEQUENCE</scope>
</reference>
<evidence type="ECO:0000256" key="2">
    <source>
        <dbReference type="ARBA" id="ARBA00023274"/>
    </source>
</evidence>
<evidence type="ECO:0000256" key="1">
    <source>
        <dbReference type="ARBA" id="ARBA00022980"/>
    </source>
</evidence>
<dbReference type="GO" id="GO:0006412">
    <property type="term" value="P:translation"/>
    <property type="evidence" value="ECO:0007669"/>
    <property type="project" value="InterPro"/>
</dbReference>
<keyword evidence="1" id="KW-0689">Ribosomal protein</keyword>
<dbReference type="Gene3D" id="2.40.150.20">
    <property type="entry name" value="Ribosomal protein L14"/>
    <property type="match status" value="1"/>
</dbReference>
<accession>A0A382QJL3</accession>
<keyword evidence="2" id="KW-0687">Ribonucleoprotein</keyword>
<dbReference type="AlphaFoldDB" id="A0A382QJL3"/>
<proteinExistence type="inferred from homology"/>
<protein>
    <recommendedName>
        <fullName evidence="4">50S ribosomal protein L14</fullName>
    </recommendedName>
</protein>
<dbReference type="CDD" id="cd00337">
    <property type="entry name" value="Ribosomal_uL14"/>
    <property type="match status" value="1"/>
</dbReference>
<gene>
    <name evidence="3" type="ORF">METZ01_LOCUS338031</name>
</gene>
<dbReference type="InterPro" id="IPR000218">
    <property type="entry name" value="Ribosomal_uL14"/>
</dbReference>
<dbReference type="GO" id="GO:0022625">
    <property type="term" value="C:cytosolic large ribosomal subunit"/>
    <property type="evidence" value="ECO:0007669"/>
    <property type="project" value="TreeGrafter"/>
</dbReference>
<sequence>MRPIKINPVRGIPIGARIVVADNSGARSLQVISVKGYKSRTRKLAAAAVGDLVTGSVITGELDMRHTVVQAVIVRQKKEYARSNGLRVSFEDNACVILKDVRLGTPKGTVIKGPIAKEVALRWSQVGKLASIVL</sequence>
<dbReference type="SUPFAM" id="SSF50193">
    <property type="entry name" value="Ribosomal protein L14"/>
    <property type="match status" value="1"/>
</dbReference>
<dbReference type="PANTHER" id="PTHR11761:SF8">
    <property type="entry name" value="LARGE RIBOSOMAL SUBUNIT PROTEIN UL14"/>
    <property type="match status" value="1"/>
</dbReference>
<dbReference type="InterPro" id="IPR036853">
    <property type="entry name" value="Ribosomal_uL14_sf"/>
</dbReference>
<dbReference type="PANTHER" id="PTHR11761">
    <property type="entry name" value="50S/60S RIBOSOMAL PROTEIN L14/L23"/>
    <property type="match status" value="1"/>
</dbReference>
<dbReference type="PROSITE" id="PS00049">
    <property type="entry name" value="RIBOSOMAL_L14"/>
    <property type="match status" value="1"/>
</dbReference>
<evidence type="ECO:0000313" key="3">
    <source>
        <dbReference type="EMBL" id="SVC85177.1"/>
    </source>
</evidence>
<dbReference type="GO" id="GO:0003735">
    <property type="term" value="F:structural constituent of ribosome"/>
    <property type="evidence" value="ECO:0007669"/>
    <property type="project" value="InterPro"/>
</dbReference>
<dbReference type="SMART" id="SM01374">
    <property type="entry name" value="Ribosomal_L14"/>
    <property type="match status" value="1"/>
</dbReference>